<dbReference type="SUPFAM" id="SSF103481">
    <property type="entry name" value="Multidrug resistance efflux transporter EmrE"/>
    <property type="match status" value="1"/>
</dbReference>
<dbReference type="AlphaFoldDB" id="A0A090T4K5"/>
<organism evidence="7 8">
    <name type="scientific">Vibrio maritimus</name>
    <dbReference type="NCBI Taxonomy" id="990268"/>
    <lineage>
        <taxon>Bacteria</taxon>
        <taxon>Pseudomonadati</taxon>
        <taxon>Pseudomonadota</taxon>
        <taxon>Gammaproteobacteria</taxon>
        <taxon>Vibrionales</taxon>
        <taxon>Vibrionaceae</taxon>
        <taxon>Vibrio</taxon>
    </lineage>
</organism>
<dbReference type="GO" id="GO:0005886">
    <property type="term" value="C:plasma membrane"/>
    <property type="evidence" value="ECO:0007669"/>
    <property type="project" value="UniProtKB-SubCell"/>
</dbReference>
<evidence type="ECO:0000313" key="8">
    <source>
        <dbReference type="Proteomes" id="UP000029224"/>
    </source>
</evidence>
<evidence type="ECO:0000256" key="2">
    <source>
        <dbReference type="ARBA" id="ARBA00022475"/>
    </source>
</evidence>
<keyword evidence="7" id="KW-0378">Hydrolase</keyword>
<protein>
    <submittedName>
        <fullName evidence="7">Polymyxin resistance protein PmrL sucrose-6 phosphate hydrolase</fullName>
    </submittedName>
</protein>
<evidence type="ECO:0000313" key="7">
    <source>
        <dbReference type="EMBL" id="GAL34866.1"/>
    </source>
</evidence>
<keyword evidence="3 6" id="KW-0812">Transmembrane</keyword>
<evidence type="ECO:0000256" key="1">
    <source>
        <dbReference type="ARBA" id="ARBA00004651"/>
    </source>
</evidence>
<accession>A0A090T4K5</accession>
<comment type="subcellular location">
    <subcellularLocation>
        <location evidence="1">Cell membrane</location>
        <topology evidence="1">Multi-pass membrane protein</topology>
    </subcellularLocation>
</comment>
<feature type="transmembrane region" description="Helical" evidence="6">
    <location>
        <begin position="69"/>
        <end position="89"/>
    </location>
</feature>
<gene>
    <name evidence="7" type="ORF">JCM19240_4416</name>
</gene>
<feature type="transmembrane region" description="Helical" evidence="6">
    <location>
        <begin position="95"/>
        <end position="114"/>
    </location>
</feature>
<dbReference type="OrthoDB" id="6058674at2"/>
<dbReference type="InterPro" id="IPR000390">
    <property type="entry name" value="Small_drug/metabolite_transptr"/>
</dbReference>
<name>A0A090T4K5_9VIBR</name>
<keyword evidence="2" id="KW-1003">Cell membrane</keyword>
<evidence type="ECO:0000256" key="5">
    <source>
        <dbReference type="ARBA" id="ARBA00023136"/>
    </source>
</evidence>
<keyword evidence="8" id="KW-1185">Reference proteome</keyword>
<reference evidence="7 8" key="1">
    <citation type="submission" date="2014-09" db="EMBL/GenBank/DDBJ databases">
        <title>Vibrio maritimus JCM 19240. (C210) whole genome shotgun sequence.</title>
        <authorList>
            <person name="Sawabe T."/>
            <person name="Meirelles P."/>
            <person name="Nakanishi M."/>
            <person name="Sayaka M."/>
            <person name="Hattori M."/>
            <person name="Ohkuma M."/>
        </authorList>
    </citation>
    <scope>NUCLEOTIDE SEQUENCE [LARGE SCALE GENOMIC DNA]</scope>
    <source>
        <strain evidence="7 8">JCM 19240</strain>
    </source>
</reference>
<evidence type="ECO:0000256" key="4">
    <source>
        <dbReference type="ARBA" id="ARBA00022989"/>
    </source>
</evidence>
<evidence type="ECO:0000256" key="6">
    <source>
        <dbReference type="SAM" id="Phobius"/>
    </source>
</evidence>
<feature type="transmembrane region" description="Helical" evidence="6">
    <location>
        <begin position="40"/>
        <end position="62"/>
    </location>
</feature>
<comment type="caution">
    <text evidence="7">The sequence shown here is derived from an EMBL/GenBank/DDBJ whole genome shotgun (WGS) entry which is preliminary data.</text>
</comment>
<keyword evidence="5 6" id="KW-0472">Membrane</keyword>
<dbReference type="Proteomes" id="UP000029224">
    <property type="component" value="Unassembled WGS sequence"/>
</dbReference>
<dbReference type="PANTHER" id="PTHR30561">
    <property type="entry name" value="SMR FAMILY PROTON-DEPENDENT DRUG EFFLUX TRANSPORTER SUGE"/>
    <property type="match status" value="1"/>
</dbReference>
<keyword evidence="4 6" id="KW-1133">Transmembrane helix</keyword>
<dbReference type="InterPro" id="IPR037185">
    <property type="entry name" value="EmrE-like"/>
</dbReference>
<sequence length="115" mass="12792">MTVLLYIISVLASSLSQYWQKRAAMYFEENPQLTMIGKLFSFPMILGIGFLGTSAITWLGVLSQWDVSVAYPLLSVNFVIMLLVSKFTFGEVILPRQWLGVMMIMIGIGIIGGAH</sequence>
<dbReference type="GO" id="GO:0016787">
    <property type="term" value="F:hydrolase activity"/>
    <property type="evidence" value="ECO:0007669"/>
    <property type="project" value="UniProtKB-KW"/>
</dbReference>
<evidence type="ECO:0000256" key="3">
    <source>
        <dbReference type="ARBA" id="ARBA00022692"/>
    </source>
</evidence>
<dbReference type="Gene3D" id="1.10.3730.20">
    <property type="match status" value="1"/>
</dbReference>
<dbReference type="EMBL" id="BBMT01000005">
    <property type="protein sequence ID" value="GAL34866.1"/>
    <property type="molecule type" value="Genomic_DNA"/>
</dbReference>
<reference evidence="7 8" key="2">
    <citation type="submission" date="2014-09" db="EMBL/GenBank/DDBJ databases">
        <authorList>
            <consortium name="NBRP consortium"/>
            <person name="Sawabe T."/>
            <person name="Meirelles P."/>
            <person name="Nakanishi M."/>
            <person name="Sayaka M."/>
            <person name="Hattori M."/>
            <person name="Ohkuma M."/>
        </authorList>
    </citation>
    <scope>NUCLEOTIDE SEQUENCE [LARGE SCALE GENOMIC DNA]</scope>
    <source>
        <strain evidence="7 8">JCM 19240</strain>
    </source>
</reference>
<dbReference type="GO" id="GO:0022857">
    <property type="term" value="F:transmembrane transporter activity"/>
    <property type="evidence" value="ECO:0007669"/>
    <property type="project" value="InterPro"/>
</dbReference>
<dbReference type="PANTHER" id="PTHR30561:SF9">
    <property type="entry name" value="4-AMINO-4-DEOXY-L-ARABINOSE-PHOSPHOUNDECAPRENOL FLIPPASE SUBUNIT ARNF-RELATED"/>
    <property type="match status" value="1"/>
</dbReference>
<proteinExistence type="predicted"/>